<reference evidence="4" key="1">
    <citation type="submission" date="2008-08" db="EMBL/GenBank/DDBJ databases">
        <title>The complete genome sequence of Coprothermobacter proteolyticus strain ATCC 5245 / DSM 5265 / BT.</title>
        <authorList>
            <person name="Dodson R.J."/>
            <person name="Durkin A.S."/>
            <person name="Wu M."/>
            <person name="Eisen J."/>
            <person name="Sutton G."/>
        </authorList>
    </citation>
    <scope>NUCLEOTIDE SEQUENCE [LARGE SCALE GENOMIC DNA]</scope>
    <source>
        <strain evidence="4">ATCC 35245 / DSM 5265 / OCM 4 / BT</strain>
    </source>
</reference>
<accession>B5Y7F6</accession>
<feature type="transmembrane region" description="Helical" evidence="2">
    <location>
        <begin position="134"/>
        <end position="152"/>
    </location>
</feature>
<keyword evidence="2" id="KW-0472">Membrane</keyword>
<keyword evidence="2" id="KW-0812">Transmembrane</keyword>
<dbReference type="MEROPS" id="N06.A01"/>
<dbReference type="Gene3D" id="6.10.250.2080">
    <property type="match status" value="1"/>
</dbReference>
<dbReference type="GO" id="GO:0005886">
    <property type="term" value="C:plasma membrane"/>
    <property type="evidence" value="ECO:0007669"/>
    <property type="project" value="TreeGrafter"/>
</dbReference>
<dbReference type="PRINTS" id="PR00950">
    <property type="entry name" value="TYPE3IMSPROT"/>
</dbReference>
<protein>
    <submittedName>
        <fullName evidence="3">Flagellar biosynthetic protein FlhB</fullName>
    </submittedName>
</protein>
<dbReference type="PANTHER" id="PTHR30531:SF12">
    <property type="entry name" value="FLAGELLAR BIOSYNTHETIC PROTEIN FLHB"/>
    <property type="match status" value="1"/>
</dbReference>
<keyword evidence="4" id="KW-1185">Reference proteome</keyword>
<dbReference type="InterPro" id="IPR029025">
    <property type="entry name" value="T3SS_substrate_exporter_C"/>
</dbReference>
<dbReference type="AlphaFoldDB" id="B5Y7F6"/>
<evidence type="ECO:0000256" key="2">
    <source>
        <dbReference type="SAM" id="Phobius"/>
    </source>
</evidence>
<keyword evidence="3" id="KW-0969">Cilium</keyword>
<sequence>MPEGERTEPPSPRRLERAIQEGNVPQSPELTGAIGLFVFVLILRVYYPRFVSSWQRMWFGVFYSVSPETAAHDLAVVLLSTLPVLLVPLLAVVLATLVLSGVRLYPKKMVPKLDGLNPAQNIKRIFSLQSLEQMGIGLLKVILLSVVAYFLAKDRLVGIMSGTQDPIQFMSLSASILTDILLYLVAVYLLIGLADYAFQRRRWWNSLKMTKEEVKEEMKSIEGDPTVKARLRSRMRQYAMRRSLADVKKATVVITNPTEYAVALRYEKGMVAPELVAKGAGWLAQRIKDEARRYNVPVVVRPELARTIFRKVEVGDYITPDLYQAVAAVLVEVMKKKRQSSKS</sequence>
<dbReference type="Pfam" id="PF01312">
    <property type="entry name" value="Bac_export_2"/>
    <property type="match status" value="1"/>
</dbReference>
<dbReference type="Gene3D" id="3.40.1690.10">
    <property type="entry name" value="secretion proteins EscU"/>
    <property type="match status" value="1"/>
</dbReference>
<dbReference type="SUPFAM" id="SSF160544">
    <property type="entry name" value="EscU C-terminal domain-like"/>
    <property type="match status" value="1"/>
</dbReference>
<feature type="transmembrane region" description="Helical" evidence="2">
    <location>
        <begin position="172"/>
        <end position="198"/>
    </location>
</feature>
<proteinExistence type="inferred from homology"/>
<dbReference type="InterPro" id="IPR006135">
    <property type="entry name" value="T3SS_substrate_exporter"/>
</dbReference>
<dbReference type="PANTHER" id="PTHR30531">
    <property type="entry name" value="FLAGELLAR BIOSYNTHETIC PROTEIN FLHB"/>
    <property type="match status" value="1"/>
</dbReference>
<dbReference type="EMBL" id="CP001145">
    <property type="protein sequence ID" value="ACI17774.1"/>
    <property type="molecule type" value="Genomic_DNA"/>
</dbReference>
<reference evidence="3 4" key="2">
    <citation type="journal article" date="2014" name="Genome Announc.">
        <title>Complete Genome Sequence of Coprothermobacter proteolyticus DSM 5265.</title>
        <authorList>
            <person name="Alexiev A."/>
            <person name="Coil D.A."/>
            <person name="Badger J.H."/>
            <person name="Enticknap J."/>
            <person name="Ward N."/>
            <person name="Robb F.T."/>
            <person name="Eisen J.A."/>
        </authorList>
    </citation>
    <scope>NUCLEOTIDE SEQUENCE [LARGE SCALE GENOMIC DNA]</scope>
    <source>
        <strain evidence="4">ATCC 35245 / DSM 5265 / OCM 4 / BT</strain>
    </source>
</reference>
<keyword evidence="3" id="KW-0282">Flagellum</keyword>
<evidence type="ECO:0000313" key="3">
    <source>
        <dbReference type="EMBL" id="ACI17774.1"/>
    </source>
</evidence>
<dbReference type="eggNOG" id="COG1377">
    <property type="taxonomic scope" value="Bacteria"/>
</dbReference>
<feature type="transmembrane region" description="Helical" evidence="2">
    <location>
        <begin position="85"/>
        <end position="105"/>
    </location>
</feature>
<organism evidence="3 4">
    <name type="scientific">Coprothermobacter proteolyticus (strain ATCC 35245 / DSM 5265 / OCM 4 / BT)</name>
    <dbReference type="NCBI Taxonomy" id="309798"/>
    <lineage>
        <taxon>Bacteria</taxon>
        <taxon>Pseudomonadati</taxon>
        <taxon>Coprothermobacterota</taxon>
        <taxon>Coprothermobacteria</taxon>
        <taxon>Coprothermobacterales</taxon>
        <taxon>Coprothermobacteraceae</taxon>
        <taxon>Coprothermobacter</taxon>
    </lineage>
</organism>
<gene>
    <name evidence="3" type="ordered locus">COPRO5265_0336</name>
</gene>
<dbReference type="OrthoDB" id="9807950at2"/>
<dbReference type="Proteomes" id="UP000001732">
    <property type="component" value="Chromosome"/>
</dbReference>
<keyword evidence="2" id="KW-1133">Transmembrane helix</keyword>
<comment type="similarity">
    <text evidence="1">Belongs to the type III secretion exporter family.</text>
</comment>
<evidence type="ECO:0000313" key="4">
    <source>
        <dbReference type="Proteomes" id="UP000001732"/>
    </source>
</evidence>
<dbReference type="RefSeq" id="WP_012544426.1">
    <property type="nucleotide sequence ID" value="NC_011295.1"/>
</dbReference>
<dbReference type="HOGENOM" id="CLU_041013_1_0_9"/>
<feature type="transmembrane region" description="Helical" evidence="2">
    <location>
        <begin position="30"/>
        <end position="47"/>
    </location>
</feature>
<name>B5Y7F6_COPPD</name>
<evidence type="ECO:0000256" key="1">
    <source>
        <dbReference type="ARBA" id="ARBA00010690"/>
    </source>
</evidence>
<keyword evidence="3" id="KW-0966">Cell projection</keyword>
<dbReference type="GO" id="GO:0009306">
    <property type="term" value="P:protein secretion"/>
    <property type="evidence" value="ECO:0007669"/>
    <property type="project" value="InterPro"/>
</dbReference>
<dbReference type="KEGG" id="cpo:COPRO5265_0336"/>
<dbReference type="STRING" id="309798.COPRO5265_0336"/>